<evidence type="ECO:0000313" key="2">
    <source>
        <dbReference type="EMBL" id="ARN57677.1"/>
    </source>
</evidence>
<feature type="chain" id="PRO_5013048925" description="Dockerin domain-containing protein" evidence="1">
    <location>
        <begin position="25"/>
        <end position="200"/>
    </location>
</feature>
<evidence type="ECO:0000313" key="3">
    <source>
        <dbReference type="Proteomes" id="UP000193334"/>
    </source>
</evidence>
<dbReference type="EMBL" id="CP021023">
    <property type="protein sequence ID" value="ARN57677.1"/>
    <property type="molecule type" value="Genomic_DNA"/>
</dbReference>
<gene>
    <name evidence="2" type="ORF">STSP1_02098</name>
</gene>
<accession>A0A1W6LPI5</accession>
<feature type="signal peptide" evidence="1">
    <location>
        <begin position="1"/>
        <end position="24"/>
    </location>
</feature>
<dbReference type="KEGG" id="pbp:STSP1_02098"/>
<proteinExistence type="predicted"/>
<protein>
    <recommendedName>
        <fullName evidence="4">Dockerin domain-containing protein</fullName>
    </recommendedName>
</protein>
<reference evidence="3" key="1">
    <citation type="submission" date="2017-04" db="EMBL/GenBank/DDBJ databases">
        <title>Comparative genomics and description of representatives of a novel lineage of planctomycetes thriving in anoxic sediments.</title>
        <authorList>
            <person name="Spring S."/>
            <person name="Bunk B."/>
            <person name="Sproer C."/>
        </authorList>
    </citation>
    <scope>NUCLEOTIDE SEQUENCE [LARGE SCALE GENOMIC DNA]</scope>
    <source>
        <strain evidence="3">ST-PulAB-D4</strain>
    </source>
</reference>
<name>A0A1W6LPI5_9BACT</name>
<evidence type="ECO:0000256" key="1">
    <source>
        <dbReference type="SAM" id="SignalP"/>
    </source>
</evidence>
<dbReference type="Proteomes" id="UP000193334">
    <property type="component" value="Chromosome"/>
</dbReference>
<sequence length="200" mass="21788" precursor="true">MNTYVKSFSVIAFLFFSAGLPVSAENIDPYDDGSQYAWSENAGWLNFQPAQGSGVHVSSDSVEGFVWAENIGWINLSPSSYGGIENDGSGNLSGFAWAENAGWINFAPTHGGVTIDTEGEFAGWAWGENIGWINFSVLDAVQACRVCNEDLLNMADNWLSGAAQADLNNDFNVDMIDCAILADYWLDYCPDAWPLKQSLN</sequence>
<dbReference type="AlphaFoldDB" id="A0A1W6LPI5"/>
<organism evidence="2 3">
    <name type="scientific">Sedimentisphaera salicampi</name>
    <dbReference type="NCBI Taxonomy" id="1941349"/>
    <lineage>
        <taxon>Bacteria</taxon>
        <taxon>Pseudomonadati</taxon>
        <taxon>Planctomycetota</taxon>
        <taxon>Phycisphaerae</taxon>
        <taxon>Sedimentisphaerales</taxon>
        <taxon>Sedimentisphaeraceae</taxon>
        <taxon>Sedimentisphaera</taxon>
    </lineage>
</organism>
<keyword evidence="3" id="KW-1185">Reference proteome</keyword>
<dbReference type="RefSeq" id="WP_085756302.1">
    <property type="nucleotide sequence ID" value="NZ_CP021023.1"/>
</dbReference>
<keyword evidence="1" id="KW-0732">Signal</keyword>
<evidence type="ECO:0008006" key="4">
    <source>
        <dbReference type="Google" id="ProtNLM"/>
    </source>
</evidence>